<name>A0A847EU49_9BACT</name>
<feature type="transmembrane region" description="Helical" evidence="6">
    <location>
        <begin position="54"/>
        <end position="75"/>
    </location>
</feature>
<feature type="transmembrane region" description="Helical" evidence="6">
    <location>
        <begin position="12"/>
        <end position="34"/>
    </location>
</feature>
<dbReference type="Pfam" id="PF09335">
    <property type="entry name" value="VTT_dom"/>
    <property type="match status" value="1"/>
</dbReference>
<dbReference type="InterPro" id="IPR051311">
    <property type="entry name" value="DedA_domain"/>
</dbReference>
<keyword evidence="5 6" id="KW-0472">Membrane</keyword>
<feature type="transmembrane region" description="Helical" evidence="6">
    <location>
        <begin position="143"/>
        <end position="162"/>
    </location>
</feature>
<evidence type="ECO:0000256" key="6">
    <source>
        <dbReference type="SAM" id="Phobius"/>
    </source>
</evidence>
<evidence type="ECO:0000256" key="3">
    <source>
        <dbReference type="ARBA" id="ARBA00022692"/>
    </source>
</evidence>
<dbReference type="EMBL" id="JAAZAL010000033">
    <property type="protein sequence ID" value="NLE30834.1"/>
    <property type="molecule type" value="Genomic_DNA"/>
</dbReference>
<evidence type="ECO:0000256" key="5">
    <source>
        <dbReference type="ARBA" id="ARBA00023136"/>
    </source>
</evidence>
<dbReference type="PANTHER" id="PTHR42709">
    <property type="entry name" value="ALKALINE PHOSPHATASE LIKE PROTEIN"/>
    <property type="match status" value="1"/>
</dbReference>
<keyword evidence="3 6" id="KW-0812">Transmembrane</keyword>
<evidence type="ECO:0000313" key="9">
    <source>
        <dbReference type="Proteomes" id="UP000554004"/>
    </source>
</evidence>
<dbReference type="InterPro" id="IPR032816">
    <property type="entry name" value="VTT_dom"/>
</dbReference>
<keyword evidence="4 6" id="KW-1133">Transmembrane helix</keyword>
<reference evidence="8 9" key="1">
    <citation type="journal article" date="2020" name="Biotechnol. Biofuels">
        <title>New insights from the biogas microbiome by comprehensive genome-resolved metagenomics of nearly 1600 species originating from multiple anaerobic digesters.</title>
        <authorList>
            <person name="Campanaro S."/>
            <person name="Treu L."/>
            <person name="Rodriguez-R L.M."/>
            <person name="Kovalovszki A."/>
            <person name="Ziels R.M."/>
            <person name="Maus I."/>
            <person name="Zhu X."/>
            <person name="Kougias P.G."/>
            <person name="Basile A."/>
            <person name="Luo G."/>
            <person name="Schluter A."/>
            <person name="Konstantinidis K.T."/>
            <person name="Angelidaki I."/>
        </authorList>
    </citation>
    <scope>NUCLEOTIDE SEQUENCE [LARGE SCALE GENOMIC DNA]</scope>
    <source>
        <strain evidence="8">AS06rmzACSIP_421</strain>
    </source>
</reference>
<feature type="transmembrane region" description="Helical" evidence="6">
    <location>
        <begin position="182"/>
        <end position="199"/>
    </location>
</feature>
<evidence type="ECO:0000259" key="7">
    <source>
        <dbReference type="Pfam" id="PF09335"/>
    </source>
</evidence>
<comment type="caution">
    <text evidence="8">The sequence shown here is derived from an EMBL/GenBank/DDBJ whole genome shotgun (WGS) entry which is preliminary data.</text>
</comment>
<dbReference type="Proteomes" id="UP000554004">
    <property type="component" value="Unassembled WGS sequence"/>
</dbReference>
<sequence>MIQSIIDWLVNVISVLGYPGVFISVFLESFIAPIPSEIILPFSGFVASIGSMNIYLVIIVATLAAYLGSLPFYFIGRWGEKPVLTFLERYGKYLFIKKSDVDKGFEVFNKYVNGVVFVGRVIPIIRTLISFPAGVAKMNFVKFTIYTLFGSLIWNIVLTYTGFILGDHWERIGGIVGQYEKVIIVVCILLFILYVGRGVKDVLRSRVKK</sequence>
<keyword evidence="2" id="KW-1003">Cell membrane</keyword>
<organism evidence="8 9">
    <name type="scientific">Candidatus Dojkabacteria bacterium</name>
    <dbReference type="NCBI Taxonomy" id="2099670"/>
    <lineage>
        <taxon>Bacteria</taxon>
        <taxon>Candidatus Dojkabacteria</taxon>
    </lineage>
</organism>
<evidence type="ECO:0000256" key="2">
    <source>
        <dbReference type="ARBA" id="ARBA00022475"/>
    </source>
</evidence>
<proteinExistence type="predicted"/>
<comment type="subcellular location">
    <subcellularLocation>
        <location evidence="1">Cell membrane</location>
        <topology evidence="1">Multi-pass membrane protein</topology>
    </subcellularLocation>
</comment>
<evidence type="ECO:0000313" key="8">
    <source>
        <dbReference type="EMBL" id="NLE30834.1"/>
    </source>
</evidence>
<gene>
    <name evidence="8" type="ORF">GX618_00980</name>
</gene>
<protein>
    <submittedName>
        <fullName evidence="8">DedA family protein</fullName>
    </submittedName>
</protein>
<feature type="domain" description="VTT" evidence="7">
    <location>
        <begin position="34"/>
        <end position="162"/>
    </location>
</feature>
<evidence type="ECO:0000256" key="4">
    <source>
        <dbReference type="ARBA" id="ARBA00022989"/>
    </source>
</evidence>
<evidence type="ECO:0000256" key="1">
    <source>
        <dbReference type="ARBA" id="ARBA00004651"/>
    </source>
</evidence>
<dbReference type="PANTHER" id="PTHR42709:SF6">
    <property type="entry name" value="UNDECAPRENYL PHOSPHATE TRANSPORTER A"/>
    <property type="match status" value="1"/>
</dbReference>
<dbReference type="AlphaFoldDB" id="A0A847EU49"/>
<dbReference type="GO" id="GO:0005886">
    <property type="term" value="C:plasma membrane"/>
    <property type="evidence" value="ECO:0007669"/>
    <property type="project" value="UniProtKB-SubCell"/>
</dbReference>
<accession>A0A847EU49</accession>